<dbReference type="SUPFAM" id="SSF46785">
    <property type="entry name" value="Winged helix' DNA-binding domain"/>
    <property type="match status" value="1"/>
</dbReference>
<evidence type="ECO:0000259" key="4">
    <source>
        <dbReference type="SMART" id="SM00088"/>
    </source>
</evidence>
<evidence type="ECO:0000256" key="1">
    <source>
        <dbReference type="ARBA" id="ARBA00022490"/>
    </source>
</evidence>
<proteinExistence type="predicted"/>
<gene>
    <name evidence="5" type="ORF">V6N12_027031</name>
</gene>
<keyword evidence="3" id="KW-0648">Protein biosynthesis</keyword>
<evidence type="ECO:0000313" key="6">
    <source>
        <dbReference type="Proteomes" id="UP001472677"/>
    </source>
</evidence>
<sequence>MVNWLLISRTRILFNRAIAQVGRGAFCDGLIAEGHGCLSELYSGGDWGVKELLAQGVSQSPHHENTPEQERLERRRRMPYHMHRNLELLDAVHLTCGMLLEVPNMAGRVIIINSRDVRKHLEMLKAKIKEETLRTYIFTYCSSYETVSLDQLTKMFDFSDAQVHSTVSRMMINRELHACWDQPTWCIIFHDIEPSMLQALAFQLT</sequence>
<evidence type="ECO:0000256" key="3">
    <source>
        <dbReference type="ARBA" id="ARBA00022917"/>
    </source>
</evidence>
<dbReference type="PANTHER" id="PTHR13937:SF0">
    <property type="entry name" value="EUKARYOTIC TRANSLATION INITIATION FACTOR 3 SUBUNIT C-RELATED"/>
    <property type="match status" value="1"/>
</dbReference>
<dbReference type="Proteomes" id="UP001472677">
    <property type="component" value="Unassembled WGS sequence"/>
</dbReference>
<name>A0ABR2DTH7_9ROSI</name>
<accession>A0ABR2DTH7</accession>
<dbReference type="InterPro" id="IPR036390">
    <property type="entry name" value="WH_DNA-bd_sf"/>
</dbReference>
<keyword evidence="2" id="KW-0396">Initiation factor</keyword>
<dbReference type="SMART" id="SM00088">
    <property type="entry name" value="PINT"/>
    <property type="match status" value="1"/>
</dbReference>
<dbReference type="EMBL" id="JBBPBM010000023">
    <property type="protein sequence ID" value="KAK8546236.1"/>
    <property type="molecule type" value="Genomic_DNA"/>
</dbReference>
<dbReference type="InterPro" id="IPR000717">
    <property type="entry name" value="PCI_dom"/>
</dbReference>
<reference evidence="5 6" key="1">
    <citation type="journal article" date="2024" name="G3 (Bethesda)">
        <title>Genome assembly of Hibiscus sabdariffa L. provides insights into metabolisms of medicinal natural products.</title>
        <authorList>
            <person name="Kim T."/>
        </authorList>
    </citation>
    <scope>NUCLEOTIDE SEQUENCE [LARGE SCALE GENOMIC DNA]</scope>
    <source>
        <strain evidence="5">TK-2024</strain>
        <tissue evidence="5">Old leaves</tissue>
    </source>
</reference>
<dbReference type="Pfam" id="PF05470">
    <property type="entry name" value="eIF-3c_N"/>
    <property type="match status" value="1"/>
</dbReference>
<protein>
    <recommendedName>
        <fullName evidence="4">PCI domain-containing protein</fullName>
    </recommendedName>
</protein>
<dbReference type="PANTHER" id="PTHR13937">
    <property type="entry name" value="EUKARYOTIC TRANSLATION INITATION FACTOR 3, SUBUNIT 8 EIF3S8 -RELATED"/>
    <property type="match status" value="1"/>
</dbReference>
<evidence type="ECO:0000256" key="2">
    <source>
        <dbReference type="ARBA" id="ARBA00022540"/>
    </source>
</evidence>
<feature type="domain" description="PCI" evidence="4">
    <location>
        <begin position="123"/>
        <end position="203"/>
    </location>
</feature>
<keyword evidence="1" id="KW-0963">Cytoplasm</keyword>
<dbReference type="Pfam" id="PF01399">
    <property type="entry name" value="PCI"/>
    <property type="match status" value="1"/>
</dbReference>
<dbReference type="InterPro" id="IPR008905">
    <property type="entry name" value="EIF3C_N_dom"/>
</dbReference>
<dbReference type="InterPro" id="IPR027516">
    <property type="entry name" value="EIF3C"/>
</dbReference>
<comment type="caution">
    <text evidence="5">The sequence shown here is derived from an EMBL/GenBank/DDBJ whole genome shotgun (WGS) entry which is preliminary data.</text>
</comment>
<evidence type="ECO:0000313" key="5">
    <source>
        <dbReference type="EMBL" id="KAK8546236.1"/>
    </source>
</evidence>
<organism evidence="5 6">
    <name type="scientific">Hibiscus sabdariffa</name>
    <name type="common">roselle</name>
    <dbReference type="NCBI Taxonomy" id="183260"/>
    <lineage>
        <taxon>Eukaryota</taxon>
        <taxon>Viridiplantae</taxon>
        <taxon>Streptophyta</taxon>
        <taxon>Embryophyta</taxon>
        <taxon>Tracheophyta</taxon>
        <taxon>Spermatophyta</taxon>
        <taxon>Magnoliopsida</taxon>
        <taxon>eudicotyledons</taxon>
        <taxon>Gunneridae</taxon>
        <taxon>Pentapetalae</taxon>
        <taxon>rosids</taxon>
        <taxon>malvids</taxon>
        <taxon>Malvales</taxon>
        <taxon>Malvaceae</taxon>
        <taxon>Malvoideae</taxon>
        <taxon>Hibiscus</taxon>
    </lineage>
</organism>
<keyword evidence="6" id="KW-1185">Reference proteome</keyword>